<gene>
    <name evidence="1" type="ORF">HD596_003344</name>
</gene>
<proteinExistence type="predicted"/>
<dbReference type="EMBL" id="JACHMB010000001">
    <property type="protein sequence ID" value="MBB5776588.1"/>
    <property type="molecule type" value="Genomic_DNA"/>
</dbReference>
<evidence type="ECO:0000313" key="2">
    <source>
        <dbReference type="Proteomes" id="UP000579153"/>
    </source>
</evidence>
<comment type="caution">
    <text evidence="1">The sequence shown here is derived from an EMBL/GenBank/DDBJ whole genome shotgun (WGS) entry which is preliminary data.</text>
</comment>
<reference evidence="1 2" key="1">
    <citation type="submission" date="2020-08" db="EMBL/GenBank/DDBJ databases">
        <title>Sequencing the genomes of 1000 actinobacteria strains.</title>
        <authorList>
            <person name="Klenk H.-P."/>
        </authorList>
    </citation>
    <scope>NUCLEOTIDE SEQUENCE [LARGE SCALE GENOMIC DNA]</scope>
    <source>
        <strain evidence="1 2">DSM 45507</strain>
    </source>
</reference>
<sequence>MNPPQVAERAGHSVEALLRVYAKYISGGPD</sequence>
<keyword evidence="2" id="KW-1185">Reference proteome</keyword>
<accession>A0A7W9G3L4</accession>
<dbReference type="AlphaFoldDB" id="A0A7W9G3L4"/>
<evidence type="ECO:0008006" key="3">
    <source>
        <dbReference type="Google" id="ProtNLM"/>
    </source>
</evidence>
<evidence type="ECO:0000313" key="1">
    <source>
        <dbReference type="EMBL" id="MBB5776588.1"/>
    </source>
</evidence>
<dbReference type="Proteomes" id="UP000579153">
    <property type="component" value="Unassembled WGS sequence"/>
</dbReference>
<organism evidence="1 2">
    <name type="scientific">Nonomuraea jabiensis</name>
    <dbReference type="NCBI Taxonomy" id="882448"/>
    <lineage>
        <taxon>Bacteria</taxon>
        <taxon>Bacillati</taxon>
        <taxon>Actinomycetota</taxon>
        <taxon>Actinomycetes</taxon>
        <taxon>Streptosporangiales</taxon>
        <taxon>Streptosporangiaceae</taxon>
        <taxon>Nonomuraea</taxon>
    </lineage>
</organism>
<name>A0A7W9G3L4_9ACTN</name>
<protein>
    <recommendedName>
        <fullName evidence="3">Integrase</fullName>
    </recommendedName>
</protein>